<comment type="similarity">
    <text evidence="2 7">Belongs to the purine permeases (TC 2.A.7.14) family.</text>
</comment>
<proteinExistence type="inferred from homology"/>
<evidence type="ECO:0000256" key="8">
    <source>
        <dbReference type="SAM" id="MobiDB-lite"/>
    </source>
</evidence>
<evidence type="ECO:0000256" key="6">
    <source>
        <dbReference type="ARBA" id="ARBA00023136"/>
    </source>
</evidence>
<feature type="transmembrane region" description="Helical" evidence="7">
    <location>
        <begin position="231"/>
        <end position="253"/>
    </location>
</feature>
<evidence type="ECO:0000256" key="7">
    <source>
        <dbReference type="RuleBase" id="RU368015"/>
    </source>
</evidence>
<comment type="subcellular location">
    <subcellularLocation>
        <location evidence="1 7">Membrane</location>
        <topology evidence="1 7">Multi-pass membrane protein</topology>
    </subcellularLocation>
</comment>
<dbReference type="PANTHER" id="PTHR31376">
    <property type="entry name" value="OS09G0467300 PROTEIN-RELATED"/>
    <property type="match status" value="1"/>
</dbReference>
<protein>
    <recommendedName>
        <fullName evidence="7">Probable purine permease</fullName>
    </recommendedName>
</protein>
<keyword evidence="3 7" id="KW-0813">Transport</keyword>
<dbReference type="STRING" id="337451.A0A443PHB3"/>
<evidence type="ECO:0000256" key="4">
    <source>
        <dbReference type="ARBA" id="ARBA00022692"/>
    </source>
</evidence>
<feature type="transmembrane region" description="Helical" evidence="7">
    <location>
        <begin position="194"/>
        <end position="219"/>
    </location>
</feature>
<feature type="transmembrane region" description="Helical" evidence="7">
    <location>
        <begin position="333"/>
        <end position="351"/>
    </location>
</feature>
<dbReference type="PANTHER" id="PTHR31376:SF105">
    <property type="entry name" value="PURINE PERMEASE-RELATED"/>
    <property type="match status" value="1"/>
</dbReference>
<name>A0A443PHB3_9MAGN</name>
<sequence length="364" mass="40062">MSLDIERAEETQFPTSTNVDNTKLEDATPPKRKINWLLIAMNVTCVGLGTIGGPLMVRLYFLHGGSKRWLSSWLQTAGFPILLGPLSFLYMKHRARGQRFFAEPKLMIASAVIGVIIGLDNFMYSHGLSVLPVSTSSLLFSTQLAFTAFFALIIVRQRFTPYSVNAVVLMTLGSVLLGLRKGGDRPANVSNGEYMVGFIITIGAAALIGFVLPCVELAYAKASKAITYPVVLQFQLGVTFFATVFSTIGMIAHKDFSAISREAKAYTIGEAKYYLVIVWGAILFQLVYIGSLGLVFCTSSLFTGVVTATLLPLTEIAAVIFFKEKFTGEKGMSLALCLWGFMSYFYGAYIMERKQRKAQEEEPK</sequence>
<dbReference type="GO" id="GO:0005345">
    <property type="term" value="F:purine nucleobase transmembrane transporter activity"/>
    <property type="evidence" value="ECO:0007669"/>
    <property type="project" value="UniProtKB-UniRule"/>
</dbReference>
<feature type="region of interest" description="Disordered" evidence="8">
    <location>
        <begin position="1"/>
        <end position="24"/>
    </location>
</feature>
<evidence type="ECO:0000256" key="3">
    <source>
        <dbReference type="ARBA" id="ARBA00022448"/>
    </source>
</evidence>
<feature type="transmembrane region" description="Helical" evidence="7">
    <location>
        <begin position="136"/>
        <end position="155"/>
    </location>
</feature>
<feature type="compositionally biased region" description="Basic and acidic residues" evidence="8">
    <location>
        <begin position="1"/>
        <end position="10"/>
    </location>
</feature>
<keyword evidence="6 7" id="KW-0472">Membrane</keyword>
<keyword evidence="5 7" id="KW-1133">Transmembrane helix</keyword>
<evidence type="ECO:0000313" key="10">
    <source>
        <dbReference type="Proteomes" id="UP000283530"/>
    </source>
</evidence>
<dbReference type="GO" id="GO:0016020">
    <property type="term" value="C:membrane"/>
    <property type="evidence" value="ECO:0007669"/>
    <property type="project" value="UniProtKB-SubCell"/>
</dbReference>
<evidence type="ECO:0000256" key="5">
    <source>
        <dbReference type="ARBA" id="ARBA00022989"/>
    </source>
</evidence>
<dbReference type="GO" id="GO:0015211">
    <property type="term" value="F:purine nucleoside transmembrane transporter activity"/>
    <property type="evidence" value="ECO:0007669"/>
    <property type="project" value="UniProtKB-UniRule"/>
</dbReference>
<evidence type="ECO:0000256" key="1">
    <source>
        <dbReference type="ARBA" id="ARBA00004141"/>
    </source>
</evidence>
<evidence type="ECO:0000256" key="2">
    <source>
        <dbReference type="ARBA" id="ARBA00006213"/>
    </source>
</evidence>
<dbReference type="EMBL" id="QPKB01000008">
    <property type="protein sequence ID" value="RWR90168.1"/>
    <property type="molecule type" value="Genomic_DNA"/>
</dbReference>
<accession>A0A443PHB3</accession>
<feature type="transmembrane region" description="Helical" evidence="7">
    <location>
        <begin position="273"/>
        <end position="294"/>
    </location>
</feature>
<dbReference type="Pfam" id="PF16913">
    <property type="entry name" value="PUNUT"/>
    <property type="match status" value="1"/>
</dbReference>
<dbReference type="AlphaFoldDB" id="A0A443PHB3"/>
<dbReference type="InterPro" id="IPR030182">
    <property type="entry name" value="PUP_plant"/>
</dbReference>
<organism evidence="9 10">
    <name type="scientific">Cinnamomum micranthum f. kanehirae</name>
    <dbReference type="NCBI Taxonomy" id="337451"/>
    <lineage>
        <taxon>Eukaryota</taxon>
        <taxon>Viridiplantae</taxon>
        <taxon>Streptophyta</taxon>
        <taxon>Embryophyta</taxon>
        <taxon>Tracheophyta</taxon>
        <taxon>Spermatophyta</taxon>
        <taxon>Magnoliopsida</taxon>
        <taxon>Magnoliidae</taxon>
        <taxon>Laurales</taxon>
        <taxon>Lauraceae</taxon>
        <taxon>Cinnamomum</taxon>
    </lineage>
</organism>
<dbReference type="SUPFAM" id="SSF103481">
    <property type="entry name" value="Multidrug resistance efflux transporter EmrE"/>
    <property type="match status" value="1"/>
</dbReference>
<feature type="transmembrane region" description="Helical" evidence="7">
    <location>
        <begin position="106"/>
        <end position="124"/>
    </location>
</feature>
<reference evidence="9 10" key="1">
    <citation type="journal article" date="2019" name="Nat. Plants">
        <title>Stout camphor tree genome fills gaps in understanding of flowering plant genome evolution.</title>
        <authorList>
            <person name="Chaw S.M."/>
            <person name="Liu Y.C."/>
            <person name="Wu Y.W."/>
            <person name="Wang H.Y."/>
            <person name="Lin C.I."/>
            <person name="Wu C.S."/>
            <person name="Ke H.M."/>
            <person name="Chang L.Y."/>
            <person name="Hsu C.Y."/>
            <person name="Yang H.T."/>
            <person name="Sudianto E."/>
            <person name="Hsu M.H."/>
            <person name="Wu K.P."/>
            <person name="Wang L.N."/>
            <person name="Leebens-Mack J.H."/>
            <person name="Tsai I.J."/>
        </authorList>
    </citation>
    <scope>NUCLEOTIDE SEQUENCE [LARGE SCALE GENOMIC DNA]</scope>
    <source>
        <strain evidence="10">cv. Chaw 1501</strain>
        <tissue evidence="9">Young leaves</tissue>
    </source>
</reference>
<keyword evidence="10" id="KW-1185">Reference proteome</keyword>
<dbReference type="Proteomes" id="UP000283530">
    <property type="component" value="Unassembled WGS sequence"/>
</dbReference>
<gene>
    <name evidence="9" type="ORF">CKAN_01925100</name>
</gene>
<dbReference type="OrthoDB" id="1865379at2759"/>
<feature type="compositionally biased region" description="Polar residues" evidence="8">
    <location>
        <begin position="12"/>
        <end position="21"/>
    </location>
</feature>
<dbReference type="InterPro" id="IPR037185">
    <property type="entry name" value="EmrE-like"/>
</dbReference>
<feature type="transmembrane region" description="Helical" evidence="7">
    <location>
        <begin position="301"/>
        <end position="321"/>
    </location>
</feature>
<comment type="caution">
    <text evidence="9">The sequence shown here is derived from an EMBL/GenBank/DDBJ whole genome shotgun (WGS) entry which is preliminary data.</text>
</comment>
<feature type="transmembrane region" description="Helical" evidence="7">
    <location>
        <begin position="73"/>
        <end position="91"/>
    </location>
</feature>
<evidence type="ECO:0000313" key="9">
    <source>
        <dbReference type="EMBL" id="RWR90168.1"/>
    </source>
</evidence>
<keyword evidence="4 7" id="KW-0812">Transmembrane</keyword>
<feature type="transmembrane region" description="Helical" evidence="7">
    <location>
        <begin position="162"/>
        <end position="179"/>
    </location>
</feature>
<feature type="transmembrane region" description="Helical" evidence="7">
    <location>
        <begin position="36"/>
        <end position="61"/>
    </location>
</feature>